<dbReference type="EMBL" id="QDEB01080591">
    <property type="protein sequence ID" value="RZC34388.1"/>
    <property type="molecule type" value="Genomic_DNA"/>
</dbReference>
<gene>
    <name evidence="1" type="ORF">BDFB_009909</name>
</gene>
<dbReference type="AlphaFoldDB" id="A0A482VPQ9"/>
<keyword evidence="2" id="KW-1185">Reference proteome</keyword>
<protein>
    <submittedName>
        <fullName evidence="1">Uncharacterized protein</fullName>
    </submittedName>
</protein>
<sequence>MEEAKSPSVKSAVNFFNSLSRSSAKSNLEVSLKINTERHQEIHVSSIEVQKFIPRPKLVKKSSTENEQLPPDVEAKKIIEDFNKKISPYNTFKLPVNAIHSDFFKQNLQQFLPDVVFPKKEKPRRNRVYRKPSKRY</sequence>
<dbReference type="Proteomes" id="UP000292052">
    <property type="component" value="Unassembled WGS sequence"/>
</dbReference>
<organism evidence="1 2">
    <name type="scientific">Asbolus verrucosus</name>
    <name type="common">Desert ironclad beetle</name>
    <dbReference type="NCBI Taxonomy" id="1661398"/>
    <lineage>
        <taxon>Eukaryota</taxon>
        <taxon>Metazoa</taxon>
        <taxon>Ecdysozoa</taxon>
        <taxon>Arthropoda</taxon>
        <taxon>Hexapoda</taxon>
        <taxon>Insecta</taxon>
        <taxon>Pterygota</taxon>
        <taxon>Neoptera</taxon>
        <taxon>Endopterygota</taxon>
        <taxon>Coleoptera</taxon>
        <taxon>Polyphaga</taxon>
        <taxon>Cucujiformia</taxon>
        <taxon>Tenebrionidae</taxon>
        <taxon>Pimeliinae</taxon>
        <taxon>Asbolus</taxon>
    </lineage>
</organism>
<name>A0A482VPQ9_ASBVE</name>
<proteinExistence type="predicted"/>
<accession>A0A482VPQ9</accession>
<reference evidence="1 2" key="1">
    <citation type="submission" date="2017-03" db="EMBL/GenBank/DDBJ databases">
        <title>Genome of the blue death feigning beetle - Asbolus verrucosus.</title>
        <authorList>
            <person name="Rider S.D."/>
        </authorList>
    </citation>
    <scope>NUCLEOTIDE SEQUENCE [LARGE SCALE GENOMIC DNA]</scope>
    <source>
        <strain evidence="1">Butters</strain>
        <tissue evidence="1">Head and leg muscle</tissue>
    </source>
</reference>
<comment type="caution">
    <text evidence="1">The sequence shown here is derived from an EMBL/GenBank/DDBJ whole genome shotgun (WGS) entry which is preliminary data.</text>
</comment>
<dbReference type="OrthoDB" id="6780377at2759"/>
<evidence type="ECO:0000313" key="1">
    <source>
        <dbReference type="EMBL" id="RZC34388.1"/>
    </source>
</evidence>
<evidence type="ECO:0000313" key="2">
    <source>
        <dbReference type="Proteomes" id="UP000292052"/>
    </source>
</evidence>